<feature type="transmembrane region" description="Helical" evidence="1">
    <location>
        <begin position="90"/>
        <end position="108"/>
    </location>
</feature>
<dbReference type="Proteomes" id="UP000234479">
    <property type="component" value="Unassembled WGS sequence"/>
</dbReference>
<sequence>MSLTEIARFADLVEAQVAASRLRAEGVPVLVQNEHWGASDYLMTIAMGGFRLWTPDVDADEARRLIADLRGGEALAETPSSGDVTSTAKAGAALALAATFGPTVALLLGGKGRGGWMRSVAVGVAGLCLAVGLAAWAAALFG</sequence>
<dbReference type="OrthoDB" id="7193402at2"/>
<comment type="caution">
    <text evidence="3">The sequence shown here is derived from an EMBL/GenBank/DDBJ whole genome shotgun (WGS) entry which is preliminary data.</text>
</comment>
<name>A0A2N5CY05_9CAUL</name>
<dbReference type="InterPro" id="IPR011322">
    <property type="entry name" value="N-reg_PII-like_a/b"/>
</dbReference>
<dbReference type="AlphaFoldDB" id="A0A2N5CY05"/>
<protein>
    <recommendedName>
        <fullName evidence="2">DUF2007 domain-containing protein</fullName>
    </recommendedName>
</protein>
<proteinExistence type="predicted"/>
<evidence type="ECO:0000313" key="3">
    <source>
        <dbReference type="EMBL" id="PLR18646.1"/>
    </source>
</evidence>
<dbReference type="Pfam" id="PF09413">
    <property type="entry name" value="DUF2007"/>
    <property type="match status" value="1"/>
</dbReference>
<dbReference type="Gene3D" id="3.30.70.790">
    <property type="entry name" value="UreE, C-terminal domain"/>
    <property type="match status" value="1"/>
</dbReference>
<keyword evidence="4" id="KW-1185">Reference proteome</keyword>
<organism evidence="3 4">
    <name type="scientific">Caulobacter zeae</name>
    <dbReference type="NCBI Taxonomy" id="2055137"/>
    <lineage>
        <taxon>Bacteria</taxon>
        <taxon>Pseudomonadati</taxon>
        <taxon>Pseudomonadota</taxon>
        <taxon>Alphaproteobacteria</taxon>
        <taxon>Caulobacterales</taxon>
        <taxon>Caulobacteraceae</taxon>
        <taxon>Caulobacter</taxon>
    </lineage>
</organism>
<dbReference type="InterPro" id="IPR018551">
    <property type="entry name" value="DUF2007"/>
</dbReference>
<evidence type="ECO:0000259" key="2">
    <source>
        <dbReference type="Pfam" id="PF09413"/>
    </source>
</evidence>
<dbReference type="SUPFAM" id="SSF54913">
    <property type="entry name" value="GlnB-like"/>
    <property type="match status" value="1"/>
</dbReference>
<gene>
    <name evidence="3" type="ORF">SGCZBJ_23615</name>
</gene>
<reference evidence="3 4" key="1">
    <citation type="submission" date="2017-12" db="EMBL/GenBank/DDBJ databases">
        <title>The genome sequence of Caulobacter sp. 410.</title>
        <authorList>
            <person name="Gao J."/>
            <person name="Mao X."/>
            <person name="Sun J."/>
        </authorList>
    </citation>
    <scope>NUCLEOTIDE SEQUENCE [LARGE SCALE GENOMIC DNA]</scope>
    <source>
        <strain evidence="3 4">410</strain>
    </source>
</reference>
<keyword evidence="1" id="KW-0812">Transmembrane</keyword>
<accession>A0A2N5CY05</accession>
<dbReference type="EMBL" id="PJRS01000049">
    <property type="protein sequence ID" value="PLR18646.1"/>
    <property type="molecule type" value="Genomic_DNA"/>
</dbReference>
<feature type="domain" description="DUF2007" evidence="2">
    <location>
        <begin position="5"/>
        <end position="69"/>
    </location>
</feature>
<feature type="transmembrane region" description="Helical" evidence="1">
    <location>
        <begin position="120"/>
        <end position="141"/>
    </location>
</feature>
<keyword evidence="1" id="KW-1133">Transmembrane helix</keyword>
<keyword evidence="1" id="KW-0472">Membrane</keyword>
<evidence type="ECO:0000313" key="4">
    <source>
        <dbReference type="Proteomes" id="UP000234479"/>
    </source>
</evidence>
<dbReference type="RefSeq" id="WP_101720365.1">
    <property type="nucleotide sequence ID" value="NZ_PJRS01000049.1"/>
</dbReference>
<evidence type="ECO:0000256" key="1">
    <source>
        <dbReference type="SAM" id="Phobius"/>
    </source>
</evidence>